<sequence length="67" mass="6929">MRRYHEPFPGSASDGTGVREIDPHSPVGGGAPAVLVHGLPPFRGAVELDTSVEGVGTNWSTTIGLCD</sequence>
<evidence type="ECO:0000313" key="2">
    <source>
        <dbReference type="EMBL" id="KIM53637.1"/>
    </source>
</evidence>
<dbReference type="Proteomes" id="UP000053989">
    <property type="component" value="Unassembled WGS sequence"/>
</dbReference>
<gene>
    <name evidence="2" type="ORF">SCLCIDRAFT_1222604</name>
</gene>
<reference evidence="3" key="2">
    <citation type="submission" date="2015-01" db="EMBL/GenBank/DDBJ databases">
        <title>Evolutionary Origins and Diversification of the Mycorrhizal Mutualists.</title>
        <authorList>
            <consortium name="DOE Joint Genome Institute"/>
            <consortium name="Mycorrhizal Genomics Consortium"/>
            <person name="Kohler A."/>
            <person name="Kuo A."/>
            <person name="Nagy L.G."/>
            <person name="Floudas D."/>
            <person name="Copeland A."/>
            <person name="Barry K.W."/>
            <person name="Cichocki N."/>
            <person name="Veneault-Fourrey C."/>
            <person name="LaButti K."/>
            <person name="Lindquist E.A."/>
            <person name="Lipzen A."/>
            <person name="Lundell T."/>
            <person name="Morin E."/>
            <person name="Murat C."/>
            <person name="Riley R."/>
            <person name="Ohm R."/>
            <person name="Sun H."/>
            <person name="Tunlid A."/>
            <person name="Henrissat B."/>
            <person name="Grigoriev I.V."/>
            <person name="Hibbett D.S."/>
            <person name="Martin F."/>
        </authorList>
    </citation>
    <scope>NUCLEOTIDE SEQUENCE [LARGE SCALE GENOMIC DNA]</scope>
    <source>
        <strain evidence="3">Foug A</strain>
    </source>
</reference>
<dbReference type="InParanoid" id="A0A0C2ZM01"/>
<proteinExistence type="predicted"/>
<keyword evidence="3" id="KW-1185">Reference proteome</keyword>
<feature type="region of interest" description="Disordered" evidence="1">
    <location>
        <begin position="1"/>
        <end position="32"/>
    </location>
</feature>
<name>A0A0C2ZM01_9AGAM</name>
<dbReference type="HOGENOM" id="CLU_2819687_0_0_1"/>
<reference evidence="2 3" key="1">
    <citation type="submission" date="2014-04" db="EMBL/GenBank/DDBJ databases">
        <authorList>
            <consortium name="DOE Joint Genome Institute"/>
            <person name="Kuo A."/>
            <person name="Kohler A."/>
            <person name="Nagy L.G."/>
            <person name="Floudas D."/>
            <person name="Copeland A."/>
            <person name="Barry K.W."/>
            <person name="Cichocki N."/>
            <person name="Veneault-Fourrey C."/>
            <person name="LaButti K."/>
            <person name="Lindquist E.A."/>
            <person name="Lipzen A."/>
            <person name="Lundell T."/>
            <person name="Morin E."/>
            <person name="Murat C."/>
            <person name="Sun H."/>
            <person name="Tunlid A."/>
            <person name="Henrissat B."/>
            <person name="Grigoriev I.V."/>
            <person name="Hibbett D.S."/>
            <person name="Martin F."/>
            <person name="Nordberg H.P."/>
            <person name="Cantor M.N."/>
            <person name="Hua S.X."/>
        </authorList>
    </citation>
    <scope>NUCLEOTIDE SEQUENCE [LARGE SCALE GENOMIC DNA]</scope>
    <source>
        <strain evidence="2 3">Foug A</strain>
    </source>
</reference>
<evidence type="ECO:0000256" key="1">
    <source>
        <dbReference type="SAM" id="MobiDB-lite"/>
    </source>
</evidence>
<dbReference type="AlphaFoldDB" id="A0A0C2ZM01"/>
<evidence type="ECO:0000313" key="3">
    <source>
        <dbReference type="Proteomes" id="UP000053989"/>
    </source>
</evidence>
<feature type="non-terminal residue" evidence="2">
    <location>
        <position position="67"/>
    </location>
</feature>
<dbReference type="EMBL" id="KN822174">
    <property type="protein sequence ID" value="KIM53637.1"/>
    <property type="molecule type" value="Genomic_DNA"/>
</dbReference>
<accession>A0A0C2ZM01</accession>
<organism evidence="2 3">
    <name type="scientific">Scleroderma citrinum Foug A</name>
    <dbReference type="NCBI Taxonomy" id="1036808"/>
    <lineage>
        <taxon>Eukaryota</taxon>
        <taxon>Fungi</taxon>
        <taxon>Dikarya</taxon>
        <taxon>Basidiomycota</taxon>
        <taxon>Agaricomycotina</taxon>
        <taxon>Agaricomycetes</taxon>
        <taxon>Agaricomycetidae</taxon>
        <taxon>Boletales</taxon>
        <taxon>Sclerodermatineae</taxon>
        <taxon>Sclerodermataceae</taxon>
        <taxon>Scleroderma</taxon>
    </lineage>
</organism>
<protein>
    <submittedName>
        <fullName evidence="2">Uncharacterized protein</fullName>
    </submittedName>
</protein>